<evidence type="ECO:0000313" key="2">
    <source>
        <dbReference type="Proteomes" id="UP000199103"/>
    </source>
</evidence>
<keyword evidence="2" id="KW-1185">Reference proteome</keyword>
<dbReference type="RefSeq" id="WP_091527294.1">
    <property type="nucleotide sequence ID" value="NZ_LT629772.1"/>
</dbReference>
<dbReference type="Proteomes" id="UP000199103">
    <property type="component" value="Chromosome I"/>
</dbReference>
<evidence type="ECO:0000313" key="1">
    <source>
        <dbReference type="EMBL" id="SDT10001.1"/>
    </source>
</evidence>
<reference evidence="1 2" key="1">
    <citation type="submission" date="2016-10" db="EMBL/GenBank/DDBJ databases">
        <authorList>
            <person name="de Groot N.N."/>
        </authorList>
    </citation>
    <scope>NUCLEOTIDE SEQUENCE [LARGE SCALE GENOMIC DNA]</scope>
    <source>
        <strain evidence="1 2">DSM 21800</strain>
    </source>
</reference>
<sequence>MHRFKKRGGVISTDLTADEVQLLESLVRELIGLLDTGTADSAPTDTVAEDDPFAAWAAELADDGPVEPPTDPVLQRLLPDAYPNDPKASAEFRRFTDRNLRQKKATDAEVVLRHLAATDGGRDQLRIPAEEAGSWLRTLTSIRLAVAGRLGINDNDDAEALAAVPDDDPRAFLISVYDWLGFAQETLVLAL</sequence>
<gene>
    <name evidence="1" type="ORF">SAMN04489812_4134</name>
</gene>
<dbReference type="STRING" id="630515.SAMN04489812_4134"/>
<proteinExistence type="predicted"/>
<protein>
    <submittedName>
        <fullName evidence="1">Uncharacterized protein</fullName>
    </submittedName>
</protein>
<dbReference type="Pfam" id="PF09438">
    <property type="entry name" value="DUF2017"/>
    <property type="match status" value="1"/>
</dbReference>
<dbReference type="InterPro" id="IPR018561">
    <property type="entry name" value="AosR"/>
</dbReference>
<dbReference type="AlphaFoldDB" id="A0A1H1XLS1"/>
<organism evidence="1 2">
    <name type="scientific">Microlunatus soli</name>
    <dbReference type="NCBI Taxonomy" id="630515"/>
    <lineage>
        <taxon>Bacteria</taxon>
        <taxon>Bacillati</taxon>
        <taxon>Actinomycetota</taxon>
        <taxon>Actinomycetes</taxon>
        <taxon>Propionibacteriales</taxon>
        <taxon>Propionibacteriaceae</taxon>
        <taxon>Microlunatus</taxon>
    </lineage>
</organism>
<name>A0A1H1XLS1_9ACTN</name>
<accession>A0A1H1XLS1</accession>
<dbReference type="OrthoDB" id="3268479at2"/>
<dbReference type="EMBL" id="LT629772">
    <property type="protein sequence ID" value="SDT10001.1"/>
    <property type="molecule type" value="Genomic_DNA"/>
</dbReference>